<gene>
    <name evidence="1" type="ORF">PHJA_001745000</name>
</gene>
<dbReference type="Proteomes" id="UP000653305">
    <property type="component" value="Unassembled WGS sequence"/>
</dbReference>
<dbReference type="Pfam" id="PF04640">
    <property type="entry name" value="PLATZ"/>
    <property type="match status" value="1"/>
</dbReference>
<keyword evidence="2" id="KW-1185">Reference proteome</keyword>
<feature type="non-terminal residue" evidence="1">
    <location>
        <position position="129"/>
    </location>
</feature>
<evidence type="ECO:0000313" key="2">
    <source>
        <dbReference type="Proteomes" id="UP000653305"/>
    </source>
</evidence>
<organism evidence="1 2">
    <name type="scientific">Phtheirospermum japonicum</name>
    <dbReference type="NCBI Taxonomy" id="374723"/>
    <lineage>
        <taxon>Eukaryota</taxon>
        <taxon>Viridiplantae</taxon>
        <taxon>Streptophyta</taxon>
        <taxon>Embryophyta</taxon>
        <taxon>Tracheophyta</taxon>
        <taxon>Spermatophyta</taxon>
        <taxon>Magnoliopsida</taxon>
        <taxon>eudicotyledons</taxon>
        <taxon>Gunneridae</taxon>
        <taxon>Pentapetalae</taxon>
        <taxon>asterids</taxon>
        <taxon>lamiids</taxon>
        <taxon>Lamiales</taxon>
        <taxon>Orobanchaceae</taxon>
        <taxon>Orobanchaceae incertae sedis</taxon>
        <taxon>Phtheirospermum</taxon>
    </lineage>
</organism>
<evidence type="ECO:0000313" key="1">
    <source>
        <dbReference type="EMBL" id="GFP96009.1"/>
    </source>
</evidence>
<dbReference type="EMBL" id="BMAC01000414">
    <property type="protein sequence ID" value="GFP96009.1"/>
    <property type="molecule type" value="Genomic_DNA"/>
</dbReference>
<dbReference type="AlphaFoldDB" id="A0A830C9M6"/>
<sequence length="129" mass="15361">VNSFYIYDLIRIRIIPKWIDSYLQNIFFEKCPSHDLSKIELNRFCITCEASIRKHCFISSGHKDYKVLIIYRHIYQNVFPFSEMEIHIDCDNIQSYKCNKMWVMSLNQLLHNGSNLLIEGDGATYVCKR</sequence>
<dbReference type="SUPFAM" id="SSF57845">
    <property type="entry name" value="B-box zinc-binding domain"/>
    <property type="match status" value="1"/>
</dbReference>
<dbReference type="PANTHER" id="PTHR31065">
    <property type="entry name" value="PLATZ TRANSCRIPTION FACTOR FAMILY PROTEIN"/>
    <property type="match status" value="1"/>
</dbReference>
<reference evidence="1" key="1">
    <citation type="submission" date="2020-07" db="EMBL/GenBank/DDBJ databases">
        <title>Ethylene signaling mediates host invasion by parasitic plants.</title>
        <authorList>
            <person name="Yoshida S."/>
        </authorList>
    </citation>
    <scope>NUCLEOTIDE SEQUENCE</scope>
    <source>
        <strain evidence="1">Okayama</strain>
    </source>
</reference>
<dbReference type="InterPro" id="IPR006734">
    <property type="entry name" value="PLATZ"/>
</dbReference>
<dbReference type="PANTHER" id="PTHR31065:SF9">
    <property type="entry name" value="TRANSCRIPTION FACTOR FAMILY PROTEIN, PUTATIVE-RELATED"/>
    <property type="match status" value="1"/>
</dbReference>
<name>A0A830C9M6_9LAMI</name>
<protein>
    <submittedName>
        <fullName evidence="1">Uncharacterized protein</fullName>
    </submittedName>
</protein>
<dbReference type="OrthoDB" id="890219at2759"/>
<comment type="caution">
    <text evidence="1">The sequence shown here is derived from an EMBL/GenBank/DDBJ whole genome shotgun (WGS) entry which is preliminary data.</text>
</comment>
<accession>A0A830C9M6</accession>
<proteinExistence type="predicted"/>